<dbReference type="RefSeq" id="XP_024665744.1">
    <property type="nucleotide sequence ID" value="XM_024809976.1"/>
</dbReference>
<protein>
    <submittedName>
        <fullName evidence="2">Uncharacterized protein</fullName>
    </submittedName>
</protein>
<reference evidence="2 3" key="1">
    <citation type="submission" date="2017-04" db="EMBL/GenBank/DDBJ databases">
        <title>Genome sequencing of [Candida] sorbophila.</title>
        <authorList>
            <person name="Ahn J.O."/>
        </authorList>
    </citation>
    <scope>NUCLEOTIDE SEQUENCE [LARGE SCALE GENOMIC DNA]</scope>
    <source>
        <strain evidence="2 3">DS02</strain>
    </source>
</reference>
<evidence type="ECO:0000256" key="1">
    <source>
        <dbReference type="SAM" id="Phobius"/>
    </source>
</evidence>
<dbReference type="Proteomes" id="UP000238350">
    <property type="component" value="Unassembled WGS sequence"/>
</dbReference>
<dbReference type="AlphaFoldDB" id="A0A2T0FLD9"/>
<gene>
    <name evidence="2" type="ORF">B9G98_03419</name>
</gene>
<evidence type="ECO:0000313" key="3">
    <source>
        <dbReference type="Proteomes" id="UP000238350"/>
    </source>
</evidence>
<organism evidence="2 3">
    <name type="scientific">Wickerhamiella sorbophila</name>
    <dbReference type="NCBI Taxonomy" id="45607"/>
    <lineage>
        <taxon>Eukaryota</taxon>
        <taxon>Fungi</taxon>
        <taxon>Dikarya</taxon>
        <taxon>Ascomycota</taxon>
        <taxon>Saccharomycotina</taxon>
        <taxon>Dipodascomycetes</taxon>
        <taxon>Dipodascales</taxon>
        <taxon>Trichomonascaceae</taxon>
        <taxon>Wickerhamiella</taxon>
    </lineage>
</organism>
<keyword evidence="1" id="KW-0472">Membrane</keyword>
<comment type="caution">
    <text evidence="2">The sequence shown here is derived from an EMBL/GenBank/DDBJ whole genome shotgun (WGS) entry which is preliminary data.</text>
</comment>
<keyword evidence="1" id="KW-0812">Transmembrane</keyword>
<dbReference type="GeneID" id="36517167"/>
<name>A0A2T0FLD9_9ASCO</name>
<feature type="transmembrane region" description="Helical" evidence="1">
    <location>
        <begin position="12"/>
        <end position="33"/>
    </location>
</feature>
<sequence>MNRNLQQAMARSARVVGLGFAISTGLFAALYAIQYRNRTSMPFESPREWTMLTKLYVHQALDQHTPEKEAQFWEKAINSLIKQNDSNQLQSKSVEWLAGYADLLRLFGLAQAKSGEDPTEALLASKSIPYGSAKLIEKVDLELFERTGQKEYLLDALRTEQKNGNLNSLDEVRIPEKLHPDNAKAYLDLARTYYRADNTTKALNIYLGLHKALQESQSEDVLCVRPGAAGMAGQMLWKLGYKQDATRWLEMADRDAAQSQTGACRRCRELAADLLRRAREQS</sequence>
<dbReference type="EMBL" id="NDIQ01000022">
    <property type="protein sequence ID" value="PRT55799.1"/>
    <property type="molecule type" value="Genomic_DNA"/>
</dbReference>
<keyword evidence="1" id="KW-1133">Transmembrane helix</keyword>
<accession>A0A2T0FLD9</accession>
<proteinExistence type="predicted"/>
<keyword evidence="3" id="KW-1185">Reference proteome</keyword>
<evidence type="ECO:0000313" key="2">
    <source>
        <dbReference type="EMBL" id="PRT55799.1"/>
    </source>
</evidence>